<dbReference type="Proteomes" id="UP000327013">
    <property type="component" value="Chromosome 4"/>
</dbReference>
<gene>
    <name evidence="3" type="ORF">FH972_011265</name>
</gene>
<dbReference type="AlphaFoldDB" id="A0A660KQV1"/>
<evidence type="ECO:0000313" key="3">
    <source>
        <dbReference type="EMBL" id="KAE8038792.1"/>
    </source>
</evidence>
<proteinExistence type="predicted"/>
<keyword evidence="4" id="KW-1185">Reference proteome</keyword>
<evidence type="ECO:0000313" key="4">
    <source>
        <dbReference type="Proteomes" id="UP000327013"/>
    </source>
</evidence>
<keyword evidence="2" id="KW-0732">Signal</keyword>
<feature type="chain" id="PRO_5025060996" evidence="2">
    <location>
        <begin position="20"/>
        <end position="145"/>
    </location>
</feature>
<accession>A0A660KQV1</accession>
<feature type="compositionally biased region" description="Basic and acidic residues" evidence="1">
    <location>
        <begin position="75"/>
        <end position="95"/>
    </location>
</feature>
<feature type="compositionally biased region" description="Basic and acidic residues" evidence="1">
    <location>
        <begin position="118"/>
        <end position="129"/>
    </location>
</feature>
<evidence type="ECO:0000256" key="1">
    <source>
        <dbReference type="SAM" id="MobiDB-lite"/>
    </source>
</evidence>
<feature type="compositionally biased region" description="Acidic residues" evidence="1">
    <location>
        <begin position="130"/>
        <end position="145"/>
    </location>
</feature>
<name>A0A660KQV1_9ROSI</name>
<dbReference type="EMBL" id="CM017324">
    <property type="protein sequence ID" value="KAE8038792.1"/>
    <property type="molecule type" value="Genomic_DNA"/>
</dbReference>
<organism evidence="3 4">
    <name type="scientific">Carpinus fangiana</name>
    <dbReference type="NCBI Taxonomy" id="176857"/>
    <lineage>
        <taxon>Eukaryota</taxon>
        <taxon>Viridiplantae</taxon>
        <taxon>Streptophyta</taxon>
        <taxon>Embryophyta</taxon>
        <taxon>Tracheophyta</taxon>
        <taxon>Spermatophyta</taxon>
        <taxon>Magnoliopsida</taxon>
        <taxon>eudicotyledons</taxon>
        <taxon>Gunneridae</taxon>
        <taxon>Pentapetalae</taxon>
        <taxon>rosids</taxon>
        <taxon>fabids</taxon>
        <taxon>Fagales</taxon>
        <taxon>Betulaceae</taxon>
        <taxon>Carpinus</taxon>
    </lineage>
</organism>
<feature type="region of interest" description="Disordered" evidence="1">
    <location>
        <begin position="55"/>
        <end position="145"/>
    </location>
</feature>
<feature type="compositionally biased region" description="Acidic residues" evidence="1">
    <location>
        <begin position="102"/>
        <end position="117"/>
    </location>
</feature>
<dbReference type="OrthoDB" id="10463362at2759"/>
<protein>
    <submittedName>
        <fullName evidence="3">Uncharacterized protein</fullName>
    </submittedName>
</protein>
<evidence type="ECO:0000256" key="2">
    <source>
        <dbReference type="SAM" id="SignalP"/>
    </source>
</evidence>
<feature type="signal peptide" evidence="2">
    <location>
        <begin position="1"/>
        <end position="19"/>
    </location>
</feature>
<reference evidence="3 4" key="1">
    <citation type="submission" date="2019-06" db="EMBL/GenBank/DDBJ databases">
        <title>A chromosomal-level reference genome of Carpinus fangiana (Coryloideae, Betulaceae).</title>
        <authorList>
            <person name="Yang X."/>
            <person name="Wang Z."/>
            <person name="Zhang L."/>
            <person name="Hao G."/>
            <person name="Liu J."/>
            <person name="Yang Y."/>
        </authorList>
    </citation>
    <scope>NUCLEOTIDE SEQUENCE [LARGE SCALE GENOMIC DNA]</scope>
    <source>
        <strain evidence="3">Cfa_2016G</strain>
        <tissue evidence="3">Leaf</tissue>
    </source>
</reference>
<sequence length="145" mass="16118">MSTRLLASGLALVLQVINAINDGVGGDGKHCRCFSTLFILSSFTFFIFSEKADAATVPEETNQREETTQESPVVVEEKQANTEVDVKPTESKPAEPDVVFFPDEEDNKLAEEGDEEDKAPIEEDLKFTEDIETEDQAEEDIENED</sequence>